<keyword evidence="1" id="KW-1133">Transmembrane helix</keyword>
<keyword evidence="1" id="KW-0472">Membrane</keyword>
<protein>
    <submittedName>
        <fullName evidence="2">Uncharacterized protein</fullName>
    </submittedName>
</protein>
<organism evidence="2 3">
    <name type="scientific">Laceyella putida</name>
    <dbReference type="NCBI Taxonomy" id="110101"/>
    <lineage>
        <taxon>Bacteria</taxon>
        <taxon>Bacillati</taxon>
        <taxon>Bacillota</taxon>
        <taxon>Bacilli</taxon>
        <taxon>Bacillales</taxon>
        <taxon>Thermoactinomycetaceae</taxon>
        <taxon>Laceyella</taxon>
    </lineage>
</organism>
<dbReference type="EMBL" id="JBHTBW010000087">
    <property type="protein sequence ID" value="MFC7443477.1"/>
    <property type="molecule type" value="Genomic_DNA"/>
</dbReference>
<dbReference type="RefSeq" id="WP_379867808.1">
    <property type="nucleotide sequence ID" value="NZ_JBHTBW010000087.1"/>
</dbReference>
<dbReference type="Proteomes" id="UP001596500">
    <property type="component" value="Unassembled WGS sequence"/>
</dbReference>
<keyword evidence="1" id="KW-0812">Transmembrane</keyword>
<feature type="transmembrane region" description="Helical" evidence="1">
    <location>
        <begin position="123"/>
        <end position="145"/>
    </location>
</feature>
<feature type="transmembrane region" description="Helical" evidence="1">
    <location>
        <begin position="22"/>
        <end position="51"/>
    </location>
</feature>
<accession>A0ABW2RRT5</accession>
<gene>
    <name evidence="2" type="ORF">ACFQNG_20675</name>
</gene>
<keyword evidence="3" id="KW-1185">Reference proteome</keyword>
<name>A0ABW2RRT5_9BACL</name>
<comment type="caution">
    <text evidence="2">The sequence shown here is derived from an EMBL/GenBank/DDBJ whole genome shotgun (WGS) entry which is preliminary data.</text>
</comment>
<evidence type="ECO:0000313" key="3">
    <source>
        <dbReference type="Proteomes" id="UP001596500"/>
    </source>
</evidence>
<evidence type="ECO:0000256" key="1">
    <source>
        <dbReference type="SAM" id="Phobius"/>
    </source>
</evidence>
<proteinExistence type="predicted"/>
<evidence type="ECO:0000313" key="2">
    <source>
        <dbReference type="EMBL" id="MFC7443477.1"/>
    </source>
</evidence>
<feature type="transmembrane region" description="Helical" evidence="1">
    <location>
        <begin position="57"/>
        <end position="77"/>
    </location>
</feature>
<feature type="transmembrane region" description="Helical" evidence="1">
    <location>
        <begin position="157"/>
        <end position="174"/>
    </location>
</feature>
<reference evidence="3" key="1">
    <citation type="journal article" date="2019" name="Int. J. Syst. Evol. Microbiol.">
        <title>The Global Catalogue of Microorganisms (GCM) 10K type strain sequencing project: providing services to taxonomists for standard genome sequencing and annotation.</title>
        <authorList>
            <consortium name="The Broad Institute Genomics Platform"/>
            <consortium name="The Broad Institute Genome Sequencing Center for Infectious Disease"/>
            <person name="Wu L."/>
            <person name="Ma J."/>
        </authorList>
    </citation>
    <scope>NUCLEOTIDE SEQUENCE [LARGE SCALE GENOMIC DNA]</scope>
    <source>
        <strain evidence="3">CGMCC 1.12942</strain>
    </source>
</reference>
<sequence>MKKKQRDIDEESEALIDEGDDALFWMLVGMPLFMLTTILMVLVVLAIDFIFDVNLTLTTTTLIMISGSVVLSWIIGLKMKKAADNQLKKDAGDQPKLIEQVKKNDVPQSKFQKQLRQLPHLKIALSVVAIIGLAVISTIVINEIWPRKRFSPEVDAAFINGSFIFLTIAVTIYFNHKTHQALLTQSRSNMVQKFLDERINLYPQMDQKNRKLRRILAREPENHERMKEALIDLDEFRHLHRVYISKPIRDQLQLMFDLCSYEKEDPILDADHELFSQYSRELTKLIERELDLTAIDKDIQALSK</sequence>